<feature type="transmembrane region" description="Helical" evidence="6">
    <location>
        <begin position="186"/>
        <end position="202"/>
    </location>
</feature>
<dbReference type="PANTHER" id="PTHR35007">
    <property type="entry name" value="INTEGRAL MEMBRANE PROTEIN-RELATED"/>
    <property type="match status" value="1"/>
</dbReference>
<keyword evidence="4 6" id="KW-1133">Transmembrane helix</keyword>
<keyword evidence="2" id="KW-1003">Cell membrane</keyword>
<feature type="domain" description="Type II secretion system protein GspF" evidence="7">
    <location>
        <begin position="247"/>
        <end position="372"/>
    </location>
</feature>
<feature type="transmembrane region" description="Helical" evidence="6">
    <location>
        <begin position="6"/>
        <end position="28"/>
    </location>
</feature>
<comment type="subcellular location">
    <subcellularLocation>
        <location evidence="1">Cell membrane</location>
        <topology evidence="1">Multi-pass membrane protein</topology>
    </subcellularLocation>
</comment>
<evidence type="ECO:0000256" key="2">
    <source>
        <dbReference type="ARBA" id="ARBA00022475"/>
    </source>
</evidence>
<gene>
    <name evidence="8" type="ORF">UFOPK1842_00447</name>
</gene>
<name>A0A6J6H1M8_9ZZZZ</name>
<dbReference type="AlphaFoldDB" id="A0A6J6H1M8"/>
<feature type="transmembrane region" description="Helical" evidence="6">
    <location>
        <begin position="109"/>
        <end position="125"/>
    </location>
</feature>
<organism evidence="8">
    <name type="scientific">freshwater metagenome</name>
    <dbReference type="NCBI Taxonomy" id="449393"/>
    <lineage>
        <taxon>unclassified sequences</taxon>
        <taxon>metagenomes</taxon>
        <taxon>ecological metagenomes</taxon>
    </lineage>
</organism>
<evidence type="ECO:0000256" key="5">
    <source>
        <dbReference type="ARBA" id="ARBA00023136"/>
    </source>
</evidence>
<evidence type="ECO:0000256" key="4">
    <source>
        <dbReference type="ARBA" id="ARBA00022989"/>
    </source>
</evidence>
<evidence type="ECO:0000256" key="1">
    <source>
        <dbReference type="ARBA" id="ARBA00004651"/>
    </source>
</evidence>
<proteinExistence type="predicted"/>
<feature type="transmembrane region" description="Helical" evidence="6">
    <location>
        <begin position="131"/>
        <end position="151"/>
    </location>
</feature>
<evidence type="ECO:0000256" key="3">
    <source>
        <dbReference type="ARBA" id="ARBA00022692"/>
    </source>
</evidence>
<evidence type="ECO:0000256" key="6">
    <source>
        <dbReference type="SAM" id="Phobius"/>
    </source>
</evidence>
<reference evidence="8" key="1">
    <citation type="submission" date="2020-05" db="EMBL/GenBank/DDBJ databases">
        <authorList>
            <person name="Chiriac C."/>
            <person name="Salcher M."/>
            <person name="Ghai R."/>
            <person name="Kavagutti S V."/>
        </authorList>
    </citation>
    <scope>NUCLEOTIDE SEQUENCE</scope>
</reference>
<sequence>MSEKLLNLLPLISGLLVAITFFKVARIGTQALSNFRMRVKRLEIVRTYQIAGKTGAKKVSKQLNMAKLIAGSYGDRLVRDRYRSKLEGLLVNSGDWETKKYSSLVQRKIILAVLGFFLGFFLLLIRNIQLFPLFIAIVTISYFLPDVERFLQRITGLRYRTKLETLLDQAGSWKENDYFVLIRRKIIFGLNSFVVSYLYLIAKDKSYGSLLFSIFAIFLGFFIPDLLLQNKVLKRKEALADSLPDAIDMLQMCVSAGLAFPAALSKVAETQNGPVAEEFARVTAEVQLGQARSEALAAMAERTQEENIQKFVGAMMQVDRFGIPVGNVLIEQSKEMRSARRERARERGQKVPVKILAPIMLCFLPTVLLIILGPAVISIMRAFGSN</sequence>
<accession>A0A6J6H1M8</accession>
<evidence type="ECO:0000313" key="8">
    <source>
        <dbReference type="EMBL" id="CAB4605115.1"/>
    </source>
</evidence>
<dbReference type="EMBL" id="CAEZUQ010000038">
    <property type="protein sequence ID" value="CAB4605115.1"/>
    <property type="molecule type" value="Genomic_DNA"/>
</dbReference>
<dbReference type="GO" id="GO:0005886">
    <property type="term" value="C:plasma membrane"/>
    <property type="evidence" value="ECO:0007669"/>
    <property type="project" value="UniProtKB-SubCell"/>
</dbReference>
<protein>
    <submittedName>
        <fullName evidence="8">Unannotated protein</fullName>
    </submittedName>
</protein>
<feature type="transmembrane region" description="Helical" evidence="6">
    <location>
        <begin position="208"/>
        <end position="228"/>
    </location>
</feature>
<dbReference type="Pfam" id="PF00482">
    <property type="entry name" value="T2SSF"/>
    <property type="match status" value="1"/>
</dbReference>
<feature type="transmembrane region" description="Helical" evidence="6">
    <location>
        <begin position="355"/>
        <end position="380"/>
    </location>
</feature>
<dbReference type="InterPro" id="IPR018076">
    <property type="entry name" value="T2SS_GspF_dom"/>
</dbReference>
<dbReference type="PANTHER" id="PTHR35007:SF2">
    <property type="entry name" value="PILUS ASSEMBLE PROTEIN"/>
    <property type="match status" value="1"/>
</dbReference>
<evidence type="ECO:0000259" key="7">
    <source>
        <dbReference type="Pfam" id="PF00482"/>
    </source>
</evidence>
<keyword evidence="3 6" id="KW-0812">Transmembrane</keyword>
<keyword evidence="5 6" id="KW-0472">Membrane</keyword>